<dbReference type="Proteomes" id="UP000314981">
    <property type="component" value="Chromosome 25"/>
</dbReference>
<dbReference type="Ensembl" id="ENSBIXT00000011411.1">
    <property type="protein sequence ID" value="ENSBIXP00000002677.1"/>
    <property type="gene ID" value="ENSBIXG00000009138.1"/>
</dbReference>
<dbReference type="Ensembl" id="ENSBIXT00005029381.1">
    <property type="protein sequence ID" value="ENSBIXP00005017493.1"/>
    <property type="gene ID" value="ENSBIXG00005005676.1"/>
</dbReference>
<dbReference type="OMA" id="QRTETIH"/>
<keyword evidence="2" id="KW-1185">Reference proteome</keyword>
<sequence length="122" mass="13750">VSAFFLCISHITEISHVTIFHFAVALLKAFELGPALFRSSEEATLSQLLSHGPIQLALPMTGLQCFVKPSLMEYVKESLGFLVAPVHTCHSRIKFKDTRCLQPFKGKVQRYKLSVAFIHYKI</sequence>
<dbReference type="GeneTree" id="ENSGT00960000187477"/>
<organism evidence="1 3">
    <name type="scientific">Bos indicus x Bos taurus</name>
    <name type="common">Hybrid cattle</name>
    <dbReference type="NCBI Taxonomy" id="30522"/>
    <lineage>
        <taxon>Eukaryota</taxon>
        <taxon>Metazoa</taxon>
        <taxon>Chordata</taxon>
        <taxon>Craniata</taxon>
        <taxon>Vertebrata</taxon>
        <taxon>Euteleostomi</taxon>
        <taxon>Mammalia</taxon>
        <taxon>Eutheria</taxon>
        <taxon>Laurasiatheria</taxon>
        <taxon>Artiodactyla</taxon>
        <taxon>Ruminantia</taxon>
        <taxon>Pecora</taxon>
        <taxon>Bovidae</taxon>
        <taxon>Bovinae</taxon>
        <taxon>Bos</taxon>
    </lineage>
</organism>
<reference evidence="1" key="2">
    <citation type="submission" date="2025-05" db="UniProtKB">
        <authorList>
            <consortium name="Ensembl"/>
        </authorList>
    </citation>
    <scope>IDENTIFICATION</scope>
</reference>
<evidence type="ECO:0000313" key="2">
    <source>
        <dbReference type="Proteomes" id="UP000314981"/>
    </source>
</evidence>
<evidence type="ECO:0000313" key="3">
    <source>
        <dbReference type="Proteomes" id="UP000429181"/>
    </source>
</evidence>
<dbReference type="AlphaFoldDB" id="A0A4W2GFH2"/>
<protein>
    <submittedName>
        <fullName evidence="1">Uncharacterized protein</fullName>
    </submittedName>
</protein>
<name>A0A4W2GFH2_BOBOX</name>
<proteinExistence type="predicted"/>
<dbReference type="Proteomes" id="UP000429181">
    <property type="component" value="Chromosome 25"/>
</dbReference>
<evidence type="ECO:0000313" key="1">
    <source>
        <dbReference type="Ensembl" id="ENSBIXP00005017493.1"/>
    </source>
</evidence>
<reference evidence="2 3" key="1">
    <citation type="submission" date="2018-11" db="EMBL/GenBank/DDBJ databases">
        <title>Haplotype-resolved cattle genomes.</title>
        <authorList>
            <person name="Low W.Y."/>
            <person name="Tearle R."/>
            <person name="Bickhart D.M."/>
            <person name="Rosen B.D."/>
            <person name="Koren S."/>
            <person name="Rhie A."/>
            <person name="Hiendleder S."/>
            <person name="Phillippy A.M."/>
            <person name="Smith T.P.L."/>
            <person name="Williams J.L."/>
        </authorList>
    </citation>
    <scope>NUCLEOTIDE SEQUENCE [LARGE SCALE GENOMIC DNA]</scope>
</reference>
<accession>A0A4W2GFH2</accession>